<accession>A0ABQ5BHE5</accession>
<protein>
    <submittedName>
        <fullName evidence="1">Uncharacterized protein</fullName>
    </submittedName>
</protein>
<comment type="caution">
    <text evidence="1">The sequence shown here is derived from an EMBL/GenBank/DDBJ whole genome shotgun (WGS) entry which is preliminary data.</text>
</comment>
<organism evidence="1 2">
    <name type="scientific">Tanacetum coccineum</name>
    <dbReference type="NCBI Taxonomy" id="301880"/>
    <lineage>
        <taxon>Eukaryota</taxon>
        <taxon>Viridiplantae</taxon>
        <taxon>Streptophyta</taxon>
        <taxon>Embryophyta</taxon>
        <taxon>Tracheophyta</taxon>
        <taxon>Spermatophyta</taxon>
        <taxon>Magnoliopsida</taxon>
        <taxon>eudicotyledons</taxon>
        <taxon>Gunneridae</taxon>
        <taxon>Pentapetalae</taxon>
        <taxon>asterids</taxon>
        <taxon>campanulids</taxon>
        <taxon>Asterales</taxon>
        <taxon>Asteraceae</taxon>
        <taxon>Asteroideae</taxon>
        <taxon>Anthemideae</taxon>
        <taxon>Anthemidinae</taxon>
        <taxon>Tanacetum</taxon>
    </lineage>
</organism>
<evidence type="ECO:0000313" key="2">
    <source>
        <dbReference type="Proteomes" id="UP001151760"/>
    </source>
</evidence>
<keyword evidence="2" id="KW-1185">Reference proteome</keyword>
<dbReference type="Proteomes" id="UP001151760">
    <property type="component" value="Unassembled WGS sequence"/>
</dbReference>
<reference evidence="1" key="2">
    <citation type="submission" date="2022-01" db="EMBL/GenBank/DDBJ databases">
        <authorList>
            <person name="Yamashiro T."/>
            <person name="Shiraishi A."/>
            <person name="Satake H."/>
            <person name="Nakayama K."/>
        </authorList>
    </citation>
    <scope>NUCLEOTIDE SEQUENCE</scope>
</reference>
<dbReference type="EMBL" id="BQNB010013283">
    <property type="protein sequence ID" value="GJT14096.1"/>
    <property type="molecule type" value="Genomic_DNA"/>
</dbReference>
<name>A0ABQ5BHE5_9ASTR</name>
<evidence type="ECO:0000313" key="1">
    <source>
        <dbReference type="EMBL" id="GJT14096.1"/>
    </source>
</evidence>
<gene>
    <name evidence="1" type="ORF">Tco_0861138</name>
</gene>
<reference evidence="1" key="1">
    <citation type="journal article" date="2022" name="Int. J. Mol. Sci.">
        <title>Draft Genome of Tanacetum Coccineum: Genomic Comparison of Closely Related Tanacetum-Family Plants.</title>
        <authorList>
            <person name="Yamashiro T."/>
            <person name="Shiraishi A."/>
            <person name="Nakayama K."/>
            <person name="Satake H."/>
        </authorList>
    </citation>
    <scope>NUCLEOTIDE SEQUENCE</scope>
</reference>
<proteinExistence type="predicted"/>
<sequence>MFCCPNVIIGHSPYSCRKKLGKVTHDYLQQTMEFILGEMRYTLQEDESLCMKRINLHHMRALLETDEVYEVHELYNLASHGDEQERTQLDTSSEHPEITPLLSWFASLF</sequence>